<dbReference type="EMBL" id="FQZU01000009">
    <property type="protein sequence ID" value="SHJ61863.1"/>
    <property type="molecule type" value="Genomic_DNA"/>
</dbReference>
<dbReference type="GO" id="GO:0003700">
    <property type="term" value="F:DNA-binding transcription factor activity"/>
    <property type="evidence" value="ECO:0007669"/>
    <property type="project" value="InterPro"/>
</dbReference>
<dbReference type="Pfam" id="PF06719">
    <property type="entry name" value="AraC_N"/>
    <property type="match status" value="1"/>
</dbReference>
<dbReference type="Gene3D" id="1.10.10.60">
    <property type="entry name" value="Homeodomain-like"/>
    <property type="match status" value="2"/>
</dbReference>
<gene>
    <name evidence="5" type="ORF">SAMN02745216_01983</name>
</gene>
<evidence type="ECO:0000256" key="2">
    <source>
        <dbReference type="ARBA" id="ARBA00023163"/>
    </source>
</evidence>
<evidence type="ECO:0000259" key="4">
    <source>
        <dbReference type="PROSITE" id="PS01124"/>
    </source>
</evidence>
<dbReference type="InterPro" id="IPR009057">
    <property type="entry name" value="Homeodomain-like_sf"/>
</dbReference>
<evidence type="ECO:0000313" key="5">
    <source>
        <dbReference type="EMBL" id="SHJ61863.1"/>
    </source>
</evidence>
<dbReference type="Proteomes" id="UP000183994">
    <property type="component" value="Unassembled WGS sequence"/>
</dbReference>
<dbReference type="AlphaFoldDB" id="A0A1M6KSD6"/>
<dbReference type="GO" id="GO:0043565">
    <property type="term" value="F:sequence-specific DNA binding"/>
    <property type="evidence" value="ECO:0007669"/>
    <property type="project" value="InterPro"/>
</dbReference>
<evidence type="ECO:0000256" key="1">
    <source>
        <dbReference type="ARBA" id="ARBA00023015"/>
    </source>
</evidence>
<dbReference type="PANTHER" id="PTHR43436">
    <property type="entry name" value="ARAC-FAMILY TRANSCRIPTIONAL REGULATOR"/>
    <property type="match status" value="1"/>
</dbReference>
<keyword evidence="3" id="KW-0175">Coiled coil</keyword>
<dbReference type="SMART" id="SM00342">
    <property type="entry name" value="HTH_ARAC"/>
    <property type="match status" value="1"/>
</dbReference>
<accession>A0A1M6KSD6</accession>
<organism evidence="5 6">
    <name type="scientific">Desulfatibacillum alkenivorans DSM 16219</name>
    <dbReference type="NCBI Taxonomy" id="1121393"/>
    <lineage>
        <taxon>Bacteria</taxon>
        <taxon>Pseudomonadati</taxon>
        <taxon>Thermodesulfobacteriota</taxon>
        <taxon>Desulfobacteria</taxon>
        <taxon>Desulfobacterales</taxon>
        <taxon>Desulfatibacillaceae</taxon>
        <taxon>Desulfatibacillum</taxon>
    </lineage>
</organism>
<dbReference type="InterPro" id="IPR018060">
    <property type="entry name" value="HTH_AraC"/>
</dbReference>
<dbReference type="SUPFAM" id="SSF46689">
    <property type="entry name" value="Homeodomain-like"/>
    <property type="match status" value="2"/>
</dbReference>
<reference evidence="6" key="1">
    <citation type="submission" date="2016-11" db="EMBL/GenBank/DDBJ databases">
        <authorList>
            <person name="Varghese N."/>
            <person name="Submissions S."/>
        </authorList>
    </citation>
    <scope>NUCLEOTIDE SEQUENCE [LARGE SCALE GENOMIC DNA]</scope>
    <source>
        <strain evidence="6">DSM 16219</strain>
    </source>
</reference>
<keyword evidence="6" id="KW-1185">Reference proteome</keyword>
<proteinExistence type="predicted"/>
<feature type="domain" description="HTH araC/xylS-type" evidence="4">
    <location>
        <begin position="206"/>
        <end position="304"/>
    </location>
</feature>
<evidence type="ECO:0000256" key="3">
    <source>
        <dbReference type="SAM" id="Coils"/>
    </source>
</evidence>
<dbReference type="Pfam" id="PF12833">
    <property type="entry name" value="HTH_18"/>
    <property type="match status" value="1"/>
</dbReference>
<dbReference type="PROSITE" id="PS01124">
    <property type="entry name" value="HTH_ARAC_FAMILY_2"/>
    <property type="match status" value="1"/>
</dbReference>
<protein>
    <submittedName>
        <fullName evidence="5">Transcriptional regulator, AraC family</fullName>
    </submittedName>
</protein>
<feature type="coiled-coil region" evidence="3">
    <location>
        <begin position="5"/>
        <end position="32"/>
    </location>
</feature>
<name>A0A1M6KSD6_9BACT</name>
<keyword evidence="1" id="KW-0805">Transcription regulation</keyword>
<evidence type="ECO:0000313" key="6">
    <source>
        <dbReference type="Proteomes" id="UP000183994"/>
    </source>
</evidence>
<dbReference type="STRING" id="1121393.SAMN02745216_01983"/>
<sequence length="321" mass="36302">MNMQNADQEEKFENLEESKAALVEKIDRLTVAMEAQETAIPALALMRWEEPTERTSYMHEPSICLIAQGSKRVFLGDDVFYYDANHFLLTSLDLPVTAQIMEASPKKPYLGLMLRFKQRSIAQMMVDSNLPAPRAPQEGRGIAVSELSAPLLSAFHRLVNLLDQPEDIPILAPLIQKEILYRLLVGEQGPRLRHIASVGSQSHQVAKAIDWLKENYEEPLKVGDLAAQTGMSPSTFHHHFRALTAMSPLQFQKWLRLHEARRLMLTDRLDAATASFRVGYESPSQFSREYSRMFGAPPLRDIKKLREDPMAGQAVAYETAN</sequence>
<dbReference type="PANTHER" id="PTHR43436:SF1">
    <property type="entry name" value="TRANSCRIPTIONAL REGULATORY PROTEIN"/>
    <property type="match status" value="1"/>
</dbReference>
<keyword evidence="2" id="KW-0804">Transcription</keyword>
<dbReference type="InterPro" id="IPR009594">
    <property type="entry name" value="Tscrpt_reg_HTH_AraC_N"/>
</dbReference>
<dbReference type="RefSeq" id="WP_073475361.1">
    <property type="nucleotide sequence ID" value="NZ_FQZU01000009.1"/>
</dbReference>